<dbReference type="Gene3D" id="2.130.10.10">
    <property type="entry name" value="YVTN repeat-like/Quinoprotein amine dehydrogenase"/>
    <property type="match status" value="1"/>
</dbReference>
<sequence>MNHLKLITRHPLRDADQRSSYSGQLLVEGDRLFVVFGNQIHVFDISDPLTPRDLATIAFRESVTGIALHDDVLYAAEWMRGLNLVDPIAPDYFDARPFIGERTGHVVRRGEYLVVGLNRRKGFALFDLKEPRFPRLLQRLPMEHDIEHVVIDGELVLIANDADGLRWYDIVPADDGQPTLQEVRHLKTSDFTAEKVYPGKDRLYVVGRGSGCDLIVLDRHSGERLGDVQVGGMVSSNVVEAGDQALFFASDHTCYRVGPDHRISPLFSQYVADDDRRYVERTSVDDPYDHQMSRADDMQHWILRGDKLIGVQGEALVVYQVESGSAFAGL</sequence>
<dbReference type="RefSeq" id="WP_146973765.1">
    <property type="nucleotide sequence ID" value="NZ_VOSL01000031.1"/>
</dbReference>
<comment type="caution">
    <text evidence="1">The sequence shown here is derived from an EMBL/GenBank/DDBJ whole genome shotgun (WGS) entry which is preliminary data.</text>
</comment>
<dbReference type="AlphaFoldDB" id="A0A5C6XKY5"/>
<gene>
    <name evidence="1" type="ORF">FRC96_06855</name>
</gene>
<dbReference type="EMBL" id="VOSL01000031">
    <property type="protein sequence ID" value="TXD39640.1"/>
    <property type="molecule type" value="Genomic_DNA"/>
</dbReference>
<dbReference type="InterPro" id="IPR015943">
    <property type="entry name" value="WD40/YVTN_repeat-like_dom_sf"/>
</dbReference>
<reference evidence="1 2" key="1">
    <citation type="submission" date="2019-08" db="EMBL/GenBank/DDBJ databases">
        <title>Bradymonadales sp. TMQ2.</title>
        <authorList>
            <person name="Liang Q."/>
        </authorList>
    </citation>
    <scope>NUCLEOTIDE SEQUENCE [LARGE SCALE GENOMIC DNA]</scope>
    <source>
        <strain evidence="1 2">TMQ2</strain>
    </source>
</reference>
<dbReference type="SUPFAM" id="SSF75011">
    <property type="entry name" value="3-carboxy-cis,cis-mucoante lactonizing enzyme"/>
    <property type="match status" value="1"/>
</dbReference>
<name>A0A5C6XKY5_9DELT</name>
<protein>
    <submittedName>
        <fullName evidence="1">Uncharacterized protein</fullName>
    </submittedName>
</protein>
<proteinExistence type="predicted"/>
<organism evidence="1 2">
    <name type="scientific">Lujinxingia vulgaris</name>
    <dbReference type="NCBI Taxonomy" id="2600176"/>
    <lineage>
        <taxon>Bacteria</taxon>
        <taxon>Deltaproteobacteria</taxon>
        <taxon>Bradymonadales</taxon>
        <taxon>Lujinxingiaceae</taxon>
        <taxon>Lujinxingia</taxon>
    </lineage>
</organism>
<evidence type="ECO:0000313" key="1">
    <source>
        <dbReference type="EMBL" id="TXD39640.1"/>
    </source>
</evidence>
<evidence type="ECO:0000313" key="2">
    <source>
        <dbReference type="Proteomes" id="UP000321046"/>
    </source>
</evidence>
<dbReference type="OrthoDB" id="48956at2"/>
<dbReference type="Proteomes" id="UP000321046">
    <property type="component" value="Unassembled WGS sequence"/>
</dbReference>
<accession>A0A5C6XKY5</accession>